<evidence type="ECO:0000313" key="3">
    <source>
        <dbReference type="Proteomes" id="UP001224926"/>
    </source>
</evidence>
<accession>A0AAF0PD66</accession>
<proteinExistence type="predicted"/>
<sequence>MIDLDWETDRIDGVTLVSATIETAATTPQRVRLESRLDGPVWPPTDGDRTAAWTDAVWEGVIEPDRRHGIGFASPASPVEPPLAVTDHRRASSDRSPRPAAILASLTEWKPTPTVVGRER</sequence>
<gene>
    <name evidence="2" type="ORF">NP511_14300</name>
</gene>
<protein>
    <submittedName>
        <fullName evidence="2">Uncharacterized protein</fullName>
    </submittedName>
</protein>
<dbReference type="GeneID" id="84215135"/>
<name>A0AAF0PD66_9EURY</name>
<organism evidence="2 3">
    <name type="scientific">Natrinema thermotolerans</name>
    <dbReference type="NCBI Taxonomy" id="121872"/>
    <lineage>
        <taxon>Archaea</taxon>
        <taxon>Methanobacteriati</taxon>
        <taxon>Methanobacteriota</taxon>
        <taxon>Stenosarchaea group</taxon>
        <taxon>Halobacteria</taxon>
        <taxon>Halobacteriales</taxon>
        <taxon>Natrialbaceae</taxon>
        <taxon>Natrinema</taxon>
    </lineage>
</organism>
<dbReference type="AlphaFoldDB" id="A0AAF0PD66"/>
<evidence type="ECO:0000313" key="2">
    <source>
        <dbReference type="EMBL" id="WMT06553.1"/>
    </source>
</evidence>
<feature type="region of interest" description="Disordered" evidence="1">
    <location>
        <begin position="69"/>
        <end position="99"/>
    </location>
</feature>
<dbReference type="GeneID" id="39862804"/>
<dbReference type="InterPro" id="IPR057179">
    <property type="entry name" value="DUF7857"/>
</dbReference>
<dbReference type="EMBL" id="CP101873">
    <property type="protein sequence ID" value="WMT06553.1"/>
    <property type="molecule type" value="Genomic_DNA"/>
</dbReference>
<keyword evidence="3" id="KW-1185">Reference proteome</keyword>
<dbReference type="RefSeq" id="WP_049966042.1">
    <property type="nucleotide sequence ID" value="NZ_CP101873.1"/>
</dbReference>
<evidence type="ECO:0000256" key="1">
    <source>
        <dbReference type="SAM" id="MobiDB-lite"/>
    </source>
</evidence>
<dbReference type="Proteomes" id="UP001224926">
    <property type="component" value="Chromosome"/>
</dbReference>
<feature type="compositionally biased region" description="Basic and acidic residues" evidence="1">
    <location>
        <begin position="86"/>
        <end position="97"/>
    </location>
</feature>
<reference evidence="2 3" key="1">
    <citation type="submission" date="2022-07" db="EMBL/GenBank/DDBJ databases">
        <title>Two temperate virus in Haloterrigena jeotgali A29.</title>
        <authorList>
            <person name="Deng X."/>
        </authorList>
    </citation>
    <scope>NUCLEOTIDE SEQUENCE [LARGE SCALE GENOMIC DNA]</scope>
    <source>
        <strain evidence="2 3">A29</strain>
    </source>
</reference>
<dbReference type="Pfam" id="PF25256">
    <property type="entry name" value="DUF7857"/>
    <property type="match status" value="1"/>
</dbReference>